<dbReference type="PROSITE" id="PS00108">
    <property type="entry name" value="PROTEIN_KINASE_ST"/>
    <property type="match status" value="1"/>
</dbReference>
<feature type="active site" description="Proton acceptor" evidence="6">
    <location>
        <position position="879"/>
    </location>
</feature>
<evidence type="ECO:0000256" key="4">
    <source>
        <dbReference type="ARBA" id="ARBA00022777"/>
    </source>
</evidence>
<keyword evidence="3 7" id="KW-0547">Nucleotide-binding</keyword>
<dbReference type="EMBL" id="JAEHOD010000004">
    <property type="protein sequence ID" value="KAG2452833.1"/>
    <property type="molecule type" value="Genomic_DNA"/>
</dbReference>
<dbReference type="InterPro" id="IPR030616">
    <property type="entry name" value="Aur-like"/>
</dbReference>
<evidence type="ECO:0000256" key="1">
    <source>
        <dbReference type="ARBA" id="ARBA00022527"/>
    </source>
</evidence>
<feature type="binding site" evidence="7">
    <location>
        <begin position="883"/>
        <end position="884"/>
    </location>
    <ligand>
        <name>ATP</name>
        <dbReference type="ChEBI" id="CHEBI:30616"/>
    </ligand>
</feature>
<feature type="region of interest" description="Disordered" evidence="9">
    <location>
        <begin position="529"/>
        <end position="595"/>
    </location>
</feature>
<keyword evidence="1" id="KW-0723">Serine/threonine-protein kinase</keyword>
<evidence type="ECO:0000313" key="12">
    <source>
        <dbReference type="Proteomes" id="UP000613740"/>
    </source>
</evidence>
<dbReference type="SMART" id="SM00220">
    <property type="entry name" value="S_TKc"/>
    <property type="match status" value="1"/>
</dbReference>
<keyword evidence="5 7" id="KW-0067">ATP-binding</keyword>
<dbReference type="AlphaFoldDB" id="A0A835WRK4"/>
<evidence type="ECO:0000313" key="11">
    <source>
        <dbReference type="EMBL" id="KAG2452833.1"/>
    </source>
</evidence>
<protein>
    <recommendedName>
        <fullName evidence="10">Protein kinase domain-containing protein</fullName>
    </recommendedName>
</protein>
<evidence type="ECO:0000256" key="2">
    <source>
        <dbReference type="ARBA" id="ARBA00022679"/>
    </source>
</evidence>
<reference evidence="11" key="1">
    <citation type="journal article" date="2020" name="bioRxiv">
        <title>Comparative genomics of Chlamydomonas.</title>
        <authorList>
            <person name="Craig R.J."/>
            <person name="Hasan A.R."/>
            <person name="Ness R.W."/>
            <person name="Keightley P.D."/>
        </authorList>
    </citation>
    <scope>NUCLEOTIDE SEQUENCE</scope>
    <source>
        <strain evidence="11">CCAP 11/173</strain>
    </source>
</reference>
<sequence>MFRRLSARPGSCELLDSVARGDGSASGEGVSGSPAAAQLASPDRKPYSGNAIRAKLKKALFGTAPGSSHPSTVGGPSSCQASAGERRHASSEWSARTSAEDAGRASSDTGSANGALSNDGGAGAPPTLAAAAVVTTTTTTTAQPAAAAAAATAATKPAKGLLSLLLRRGSSRKGAATATCSARAGTSSHSRAAAASDSSTFSPAPATCPSSSPKSPTNGEGARPSWSPRAVVQEPPVSPSPALVLPIPTTPSPFSAAAATAAAAAAAATAATAAAAHDDDHRPPNRVLTCPQIGQHLDSSLHHQGQSLTPGAAEGSVGIGIGVGVSIGVSAISAVQPLLPQCPWEPAVCCSGSSTARLMDGFSSATTMATTITSDASVRPPVTPAFDLTRGTPAGSSGTAGCDIVRPSVAAIPVPEQAAALAAVRPPSRVVTATAARCSPAVQVAATSPSFPAAMAAAAEAAQAEAEEAYAAACRGARACAAAPKACLSRSAGPASALPHLRHHVHPQHHHYSPQLAPPSHQQHQLLYAGSAKENSSSSSSSANAGQVYQQQSPADALMSLGPFSPSVHDAPSVLQPPPPLHHPQPLRHQPLTHTRSHAWPLQPVSSAAHGSSAADTAAGGSNGAFWSGTSAPTPSSCHHLLAARHLLPHAAAFSACAEPTSAPMTASNTSITGPLSPPLTGAAGATLPLTGASETKAAHDDGDAAAAVGSTTGTAGASQLLATSMCTPPAMQRPVWRMEDYALTRRLYRGRMASVYKGRCLRSGLPVALKVYFKQRVAPNVAHMVMREAALQLRTSAHRFVLKLYGVFQTEELVVFVCELASRGSLAQLVGAGAGGASGPGGRSRCTRLTETQLRQAVLEPLLDSLCYLHGMGVCHRDIKPENLLFTSNWDFRLADFGVSIDLSKERAVTRAGTAEYMAPEVERCPLKANADDNKHDATIAYTTAADIWSVGVLAYELLVGFPPALGLDAPSIRSATDASAGGGAGSSAADISFPTSISAVARDFITQALALRPEDRPTVHQLRAHPWMRAVARLSVPAAAGAPGDGYVAVADSADAGAA</sequence>
<dbReference type="InterPro" id="IPR000719">
    <property type="entry name" value="Prot_kinase_dom"/>
</dbReference>
<feature type="compositionally biased region" description="Polar residues" evidence="9">
    <location>
        <begin position="543"/>
        <end position="554"/>
    </location>
</feature>
<evidence type="ECO:0000256" key="7">
    <source>
        <dbReference type="PIRSR" id="PIRSR630616-2"/>
    </source>
</evidence>
<keyword evidence="12" id="KW-1185">Reference proteome</keyword>
<feature type="binding site" evidence="7">
    <location>
        <position position="752"/>
    </location>
    <ligand>
        <name>ATP</name>
        <dbReference type="ChEBI" id="CHEBI:30616"/>
    </ligand>
</feature>
<dbReference type="OrthoDB" id="10543425at2759"/>
<dbReference type="SUPFAM" id="SSF56112">
    <property type="entry name" value="Protein kinase-like (PK-like)"/>
    <property type="match status" value="1"/>
</dbReference>
<keyword evidence="2" id="KW-0808">Transferase</keyword>
<dbReference type="GO" id="GO:0004674">
    <property type="term" value="F:protein serine/threonine kinase activity"/>
    <property type="evidence" value="ECO:0007669"/>
    <property type="project" value="UniProtKB-KW"/>
</dbReference>
<dbReference type="InterPro" id="IPR008271">
    <property type="entry name" value="Ser/Thr_kinase_AS"/>
</dbReference>
<evidence type="ECO:0000256" key="8">
    <source>
        <dbReference type="PIRSR" id="PIRSR630616-3"/>
    </source>
</evidence>
<keyword evidence="4" id="KW-0418">Kinase</keyword>
<dbReference type="PANTHER" id="PTHR24350">
    <property type="entry name" value="SERINE/THREONINE-PROTEIN KINASE IAL-RELATED"/>
    <property type="match status" value="1"/>
</dbReference>
<feature type="domain" description="Protein kinase" evidence="10">
    <location>
        <begin position="742"/>
        <end position="1030"/>
    </location>
</feature>
<feature type="binding site" evidence="7">
    <location>
        <position position="771"/>
    </location>
    <ligand>
        <name>ATP</name>
        <dbReference type="ChEBI" id="CHEBI:30616"/>
    </ligand>
</feature>
<dbReference type="PROSITE" id="PS50011">
    <property type="entry name" value="PROTEIN_KINASE_DOM"/>
    <property type="match status" value="1"/>
</dbReference>
<dbReference type="Gene3D" id="1.10.510.10">
    <property type="entry name" value="Transferase(Phosphotransferase) domain 1"/>
    <property type="match status" value="1"/>
</dbReference>
<evidence type="ECO:0000256" key="6">
    <source>
        <dbReference type="PIRSR" id="PIRSR630616-1"/>
    </source>
</evidence>
<evidence type="ECO:0000256" key="9">
    <source>
        <dbReference type="SAM" id="MobiDB-lite"/>
    </source>
</evidence>
<dbReference type="InterPro" id="IPR011009">
    <property type="entry name" value="Kinase-like_dom_sf"/>
</dbReference>
<feature type="binding site" evidence="7">
    <location>
        <begin position="820"/>
        <end position="822"/>
    </location>
    <ligand>
        <name>ATP</name>
        <dbReference type="ChEBI" id="CHEBI:30616"/>
    </ligand>
</feature>
<name>A0A835WRK4_9CHLO</name>
<feature type="region of interest" description="Disordered" evidence="9">
    <location>
        <begin position="16"/>
        <end position="122"/>
    </location>
</feature>
<feature type="binding site" evidence="7">
    <location>
        <position position="897"/>
    </location>
    <ligand>
        <name>ATP</name>
        <dbReference type="ChEBI" id="CHEBI:30616"/>
    </ligand>
</feature>
<feature type="compositionally biased region" description="Low complexity" evidence="9">
    <location>
        <begin position="181"/>
        <end position="217"/>
    </location>
</feature>
<evidence type="ECO:0000259" key="10">
    <source>
        <dbReference type="PROSITE" id="PS50011"/>
    </source>
</evidence>
<dbReference type="Pfam" id="PF00069">
    <property type="entry name" value="Pkinase"/>
    <property type="match status" value="1"/>
</dbReference>
<proteinExistence type="predicted"/>
<comment type="caution">
    <text evidence="11">The sequence shown here is derived from an EMBL/GenBank/DDBJ whole genome shotgun (WGS) entry which is preliminary data.</text>
</comment>
<evidence type="ECO:0000256" key="3">
    <source>
        <dbReference type="ARBA" id="ARBA00022741"/>
    </source>
</evidence>
<accession>A0A835WRK4</accession>
<dbReference type="Proteomes" id="UP000613740">
    <property type="component" value="Unassembled WGS sequence"/>
</dbReference>
<organism evidence="11 12">
    <name type="scientific">Chlamydomonas schloesseri</name>
    <dbReference type="NCBI Taxonomy" id="2026947"/>
    <lineage>
        <taxon>Eukaryota</taxon>
        <taxon>Viridiplantae</taxon>
        <taxon>Chlorophyta</taxon>
        <taxon>core chlorophytes</taxon>
        <taxon>Chlorophyceae</taxon>
        <taxon>CS clade</taxon>
        <taxon>Chlamydomonadales</taxon>
        <taxon>Chlamydomonadaceae</taxon>
        <taxon>Chlamydomonas</taxon>
    </lineage>
</organism>
<feature type="cross-link" description="Glycyl lysine isopeptide (Lys-Gly) (interchain with G-Cter in SUMO2)" evidence="8">
    <location>
        <position position="881"/>
    </location>
</feature>
<feature type="region of interest" description="Disordered" evidence="9">
    <location>
        <begin position="177"/>
        <end position="244"/>
    </location>
</feature>
<evidence type="ECO:0000256" key="5">
    <source>
        <dbReference type="ARBA" id="ARBA00022840"/>
    </source>
</evidence>
<feature type="compositionally biased region" description="Polar residues" evidence="9">
    <location>
        <begin position="106"/>
        <end position="116"/>
    </location>
</feature>
<feature type="compositionally biased region" description="Polar residues" evidence="9">
    <location>
        <begin position="65"/>
        <end position="81"/>
    </location>
</feature>
<dbReference type="GO" id="GO:0005524">
    <property type="term" value="F:ATP binding"/>
    <property type="evidence" value="ECO:0007669"/>
    <property type="project" value="UniProtKB-KW"/>
</dbReference>
<gene>
    <name evidence="11" type="ORF">HYH02_002179</name>
</gene>